<proteinExistence type="predicted"/>
<feature type="transmembrane region" description="Helical" evidence="1">
    <location>
        <begin position="49"/>
        <end position="72"/>
    </location>
</feature>
<organism evidence="2 3">
    <name type="scientific">Hibiscus sabdariffa</name>
    <name type="common">roselle</name>
    <dbReference type="NCBI Taxonomy" id="183260"/>
    <lineage>
        <taxon>Eukaryota</taxon>
        <taxon>Viridiplantae</taxon>
        <taxon>Streptophyta</taxon>
        <taxon>Embryophyta</taxon>
        <taxon>Tracheophyta</taxon>
        <taxon>Spermatophyta</taxon>
        <taxon>Magnoliopsida</taxon>
        <taxon>eudicotyledons</taxon>
        <taxon>Gunneridae</taxon>
        <taxon>Pentapetalae</taxon>
        <taxon>rosids</taxon>
        <taxon>malvids</taxon>
        <taxon>Malvales</taxon>
        <taxon>Malvaceae</taxon>
        <taxon>Malvoideae</taxon>
        <taxon>Hibiscus</taxon>
    </lineage>
</organism>
<dbReference type="Proteomes" id="UP001472677">
    <property type="component" value="Unassembled WGS sequence"/>
</dbReference>
<keyword evidence="1" id="KW-0812">Transmembrane</keyword>
<reference evidence="2 3" key="1">
    <citation type="journal article" date="2024" name="G3 (Bethesda)">
        <title>Genome assembly of Hibiscus sabdariffa L. provides insights into metabolisms of medicinal natural products.</title>
        <authorList>
            <person name="Kim T."/>
        </authorList>
    </citation>
    <scope>NUCLEOTIDE SEQUENCE [LARGE SCALE GENOMIC DNA]</scope>
    <source>
        <strain evidence="2">TK-2024</strain>
        <tissue evidence="2">Old leaves</tissue>
    </source>
</reference>
<protein>
    <submittedName>
        <fullName evidence="2">Uncharacterized protein</fullName>
    </submittedName>
</protein>
<gene>
    <name evidence="2" type="ORF">V6N12_067813</name>
</gene>
<evidence type="ECO:0000313" key="2">
    <source>
        <dbReference type="EMBL" id="KAK8583546.1"/>
    </source>
</evidence>
<name>A0ABR2FN57_9ROSI</name>
<accession>A0ABR2FN57</accession>
<dbReference type="EMBL" id="JBBPBM010000005">
    <property type="protein sequence ID" value="KAK8583546.1"/>
    <property type="molecule type" value="Genomic_DNA"/>
</dbReference>
<sequence length="78" mass="8693">MQVELASFSCIQAFRLSLLSPILWSEICIVRNFENGLWGFRPIEVLPKSAANGAGVLVSMLSYIFGKLLMLISARVYL</sequence>
<evidence type="ECO:0000256" key="1">
    <source>
        <dbReference type="SAM" id="Phobius"/>
    </source>
</evidence>
<evidence type="ECO:0000313" key="3">
    <source>
        <dbReference type="Proteomes" id="UP001472677"/>
    </source>
</evidence>
<keyword evidence="3" id="KW-1185">Reference proteome</keyword>
<keyword evidence="1" id="KW-0472">Membrane</keyword>
<keyword evidence="1" id="KW-1133">Transmembrane helix</keyword>
<comment type="caution">
    <text evidence="2">The sequence shown here is derived from an EMBL/GenBank/DDBJ whole genome shotgun (WGS) entry which is preliminary data.</text>
</comment>